<proteinExistence type="predicted"/>
<dbReference type="GeneID" id="24110954"/>
<dbReference type="AlphaFoldDB" id="R9P9M0"/>
<evidence type="ECO:0000313" key="3">
    <source>
        <dbReference type="Proteomes" id="UP000014071"/>
    </source>
</evidence>
<name>R9P9M0_PSEHS</name>
<dbReference type="EMBL" id="DF238815">
    <property type="protein sequence ID" value="GAC98088.1"/>
    <property type="molecule type" value="Genomic_DNA"/>
</dbReference>
<reference evidence="3" key="1">
    <citation type="journal article" date="2013" name="Genome Announc.">
        <title>Draft genome sequence of the basidiomycetous yeast-like fungus Pseudozyma hubeiensis SY62, which produces an abundant amount of the biosurfactant mannosylerythritol lipids.</title>
        <authorList>
            <person name="Konishi M."/>
            <person name="Hatada Y."/>
            <person name="Horiuchi J."/>
        </authorList>
    </citation>
    <scope>NUCLEOTIDE SEQUENCE [LARGE SCALE GENOMIC DNA]</scope>
    <source>
        <strain evidence="3">SY62</strain>
    </source>
</reference>
<dbReference type="Proteomes" id="UP000014071">
    <property type="component" value="Unassembled WGS sequence"/>
</dbReference>
<accession>R9P9M0</accession>
<feature type="region of interest" description="Disordered" evidence="1">
    <location>
        <begin position="61"/>
        <end position="81"/>
    </location>
</feature>
<organism evidence="2 3">
    <name type="scientific">Pseudozyma hubeiensis (strain SY62)</name>
    <name type="common">Yeast</name>
    <dbReference type="NCBI Taxonomy" id="1305764"/>
    <lineage>
        <taxon>Eukaryota</taxon>
        <taxon>Fungi</taxon>
        <taxon>Dikarya</taxon>
        <taxon>Basidiomycota</taxon>
        <taxon>Ustilaginomycotina</taxon>
        <taxon>Ustilaginomycetes</taxon>
        <taxon>Ustilaginales</taxon>
        <taxon>Ustilaginaceae</taxon>
        <taxon>Pseudozyma</taxon>
    </lineage>
</organism>
<feature type="compositionally biased region" description="Acidic residues" evidence="1">
    <location>
        <begin position="72"/>
        <end position="81"/>
    </location>
</feature>
<evidence type="ECO:0000256" key="1">
    <source>
        <dbReference type="SAM" id="MobiDB-lite"/>
    </source>
</evidence>
<gene>
    <name evidence="2" type="ORF">PHSY_005677</name>
</gene>
<keyword evidence="3" id="KW-1185">Reference proteome</keyword>
<protein>
    <submittedName>
        <fullName evidence="2">2-5A-dependent ribonuclease</fullName>
    </submittedName>
</protein>
<dbReference type="RefSeq" id="XP_012191675.1">
    <property type="nucleotide sequence ID" value="XM_012336285.1"/>
</dbReference>
<dbReference type="HOGENOM" id="CLU_2097907_0_0_1"/>
<sequence length="116" mass="12505">MQQKRACAHMDGTLVEAEEADACSPTTVAVPSVASIAQNLTPFPHREASCSTVSTAPIASVRIDPHDHSDGSDDDMDESIEECEQQVRREADCIRVCAAPLCYPHLDLIDSFLCGC</sequence>
<evidence type="ECO:0000313" key="2">
    <source>
        <dbReference type="EMBL" id="GAC98088.1"/>
    </source>
</evidence>